<protein>
    <submittedName>
        <fullName evidence="1">Uncharacterized protein</fullName>
    </submittedName>
</protein>
<dbReference type="eggNOG" id="ENOG50300IS">
    <property type="taxonomic scope" value="Bacteria"/>
</dbReference>
<organism evidence="1 2">
    <name type="scientific">Bradyrhizobium oligotrophicum S58</name>
    <dbReference type="NCBI Taxonomy" id="1245469"/>
    <lineage>
        <taxon>Bacteria</taxon>
        <taxon>Pseudomonadati</taxon>
        <taxon>Pseudomonadota</taxon>
        <taxon>Alphaproteobacteria</taxon>
        <taxon>Hyphomicrobiales</taxon>
        <taxon>Nitrobacteraceae</taxon>
        <taxon>Bradyrhizobium</taxon>
    </lineage>
</organism>
<name>M4Z3L9_9BRAD</name>
<dbReference type="Proteomes" id="UP000011841">
    <property type="component" value="Chromosome"/>
</dbReference>
<dbReference type="KEGG" id="aol:S58_16410"/>
<dbReference type="AlphaFoldDB" id="M4Z3L9"/>
<dbReference type="STRING" id="1245469.S58_16410"/>
<evidence type="ECO:0000313" key="1">
    <source>
        <dbReference type="EMBL" id="BAM87649.1"/>
    </source>
</evidence>
<dbReference type="HOGENOM" id="CLU_2191975_0_0_5"/>
<accession>M4Z3L9</accession>
<sequence>MCCGVCRRLAVGIGYAPKQGKPVLWLCTDPTCISLGESVFKMAPKTLSAHELFALDEAGEVAGAYLERIGKFDLTQLSEAEWMEFLKTVLNTYGERMRARLLDHAAPF</sequence>
<keyword evidence="2" id="KW-1185">Reference proteome</keyword>
<evidence type="ECO:0000313" key="2">
    <source>
        <dbReference type="Proteomes" id="UP000011841"/>
    </source>
</evidence>
<dbReference type="EMBL" id="AP012603">
    <property type="protein sequence ID" value="BAM87649.1"/>
    <property type="molecule type" value="Genomic_DNA"/>
</dbReference>
<dbReference type="Pfam" id="PF20121">
    <property type="entry name" value="DUF6511"/>
    <property type="match status" value="1"/>
</dbReference>
<gene>
    <name evidence="1" type="ORF">S58_16410</name>
</gene>
<proteinExistence type="predicted"/>
<reference evidence="1 2" key="1">
    <citation type="journal article" date="2013" name="Appl. Environ. Microbiol.">
        <title>Genome analysis suggests that the soil oligotrophic bacterium Agromonas oligotrophica (Bradyrhizobium oligotrophicum) is a nitrogen-fixing symbiont of Aeschynomene indica.</title>
        <authorList>
            <person name="Okubo T."/>
            <person name="Fukushima S."/>
            <person name="Itakura M."/>
            <person name="Oshima K."/>
            <person name="Longtonglang A."/>
            <person name="Teaumroong N."/>
            <person name="Mitsui H."/>
            <person name="Hattori M."/>
            <person name="Hattori R."/>
            <person name="Hattori T."/>
            <person name="Minamisawa K."/>
        </authorList>
    </citation>
    <scope>NUCLEOTIDE SEQUENCE [LARGE SCALE GENOMIC DNA]</scope>
    <source>
        <strain evidence="1 2">S58</strain>
    </source>
</reference>
<dbReference type="InterPro" id="IPR045422">
    <property type="entry name" value="DUF6511"/>
</dbReference>
<dbReference type="PATRIC" id="fig|1245469.3.peg.1679"/>